<evidence type="ECO:0000313" key="2">
    <source>
        <dbReference type="EMBL" id="OIJ20457.1"/>
    </source>
</evidence>
<dbReference type="EMBL" id="CP063356">
    <property type="protein sequence ID" value="QOY34711.1"/>
    <property type="molecule type" value="Genomic_DNA"/>
</dbReference>
<reference evidence="1 4" key="1">
    <citation type="submission" date="2016-10" db="EMBL/GenBank/DDBJ databases">
        <title>Draft genome sequences of four alkaliphilic bacteria belonging to the Anaerobacillus genus.</title>
        <authorList>
            <person name="Bassil N.M."/>
            <person name="Lloyd J.R."/>
        </authorList>
    </citation>
    <scope>NUCLEOTIDE SEQUENCE [LARGE SCALE GENOMIC DNA]</scope>
    <source>
        <strain evidence="1 4">NB2006</strain>
    </source>
</reference>
<dbReference type="RefSeq" id="WP_071316652.1">
    <property type="nucleotide sequence ID" value="NZ_CP063356.2"/>
</dbReference>
<dbReference type="EMBL" id="LQXD01000071">
    <property type="protein sequence ID" value="OIJ20457.1"/>
    <property type="molecule type" value="Genomic_DNA"/>
</dbReference>
<organism evidence="1 4">
    <name type="scientific">Anaerobacillus isosaccharinicus</name>
    <dbReference type="NCBI Taxonomy" id="1532552"/>
    <lineage>
        <taxon>Bacteria</taxon>
        <taxon>Bacillati</taxon>
        <taxon>Bacillota</taxon>
        <taxon>Bacilli</taxon>
        <taxon>Bacillales</taxon>
        <taxon>Bacillaceae</taxon>
        <taxon>Anaerobacillus</taxon>
    </lineage>
</organism>
<accession>A0A1S2LGB7</accession>
<evidence type="ECO:0000313" key="1">
    <source>
        <dbReference type="EMBL" id="OIJ11421.1"/>
    </source>
</evidence>
<dbReference type="KEGG" id="aia:AWH56_018560"/>
<reference evidence="3 4" key="2">
    <citation type="journal article" date="2017" name="Genome Announc.">
        <title>Draft Genome Sequences of Four Alkaliphilic Bacteria Belonging to the Anaerobacillus Genus.</title>
        <authorList>
            <person name="Bassil N.M."/>
            <person name="Lloyd J.R."/>
        </authorList>
    </citation>
    <scope>NUCLEOTIDE SEQUENCE [LARGE SCALE GENOMIC DNA]</scope>
    <source>
        <strain evidence="3 4">NB2006</strain>
    </source>
</reference>
<protein>
    <submittedName>
        <fullName evidence="1">Uncharacterized protein</fullName>
    </submittedName>
</protein>
<name>A0A1S2LGB7_9BACI</name>
<proteinExistence type="predicted"/>
<sequence>MKRKKLIMVGFLLSIILNLYLLQQLNNSKEESRLAQFKKIQNGVSYSYNFGEILQSKYNEISLKEKAEYLTAMSWSLQLSNHLLEIIEPKDERYRELAKLFDIYSHISSSNDLGALISKNDVSDEEVLELLNIWLSDMKYLDEKLDYVQLANMNYTQLEGFWKTLLHNLDYDDEALNKYKQTF</sequence>
<dbReference type="Proteomes" id="UP000180175">
    <property type="component" value="Chromosome"/>
</dbReference>
<dbReference type="AlphaFoldDB" id="A0A1S2LGB7"/>
<dbReference type="OrthoDB" id="2888307at2"/>
<keyword evidence="4" id="KW-1185">Reference proteome</keyword>
<reference evidence="3" key="4">
    <citation type="submission" date="2020-10" db="EMBL/GenBank/DDBJ databases">
        <authorList>
            <person name="Bassil N.M."/>
            <person name="Lloyd J.R."/>
        </authorList>
    </citation>
    <scope>NUCLEOTIDE SEQUENCE</scope>
    <source>
        <strain evidence="3">NB2006</strain>
    </source>
</reference>
<gene>
    <name evidence="3" type="ORF">AWH56_018560</name>
    <name evidence="2" type="ORF">AWH56_08030</name>
    <name evidence="1" type="ORF">AWH56_15620</name>
</gene>
<evidence type="ECO:0000313" key="4">
    <source>
        <dbReference type="Proteomes" id="UP000180175"/>
    </source>
</evidence>
<dbReference type="EMBL" id="LQXD01000135">
    <property type="protein sequence ID" value="OIJ11421.1"/>
    <property type="molecule type" value="Genomic_DNA"/>
</dbReference>
<reference evidence="3 4" key="3">
    <citation type="journal article" date="2019" name="Int. J. Syst. Evol. Microbiol.">
        <title>Anaerobacillus isosaccharinicus sp. nov., an alkaliphilic bacterium which degrades isosaccharinic acid.</title>
        <authorList>
            <person name="Bassil N.M."/>
            <person name="Lloyd J.R."/>
        </authorList>
    </citation>
    <scope>NUCLEOTIDE SEQUENCE [LARGE SCALE GENOMIC DNA]</scope>
    <source>
        <strain evidence="3 4">NB2006</strain>
    </source>
</reference>
<evidence type="ECO:0000313" key="3">
    <source>
        <dbReference type="EMBL" id="QOY34711.1"/>
    </source>
</evidence>